<feature type="compositionally biased region" description="Low complexity" evidence="1">
    <location>
        <begin position="65"/>
        <end position="92"/>
    </location>
</feature>
<reference evidence="2" key="1">
    <citation type="submission" date="2020-05" db="EMBL/GenBank/DDBJ databases">
        <authorList>
            <person name="Chiriac C."/>
            <person name="Salcher M."/>
            <person name="Ghai R."/>
            <person name="Kavagutti S V."/>
        </authorList>
    </citation>
    <scope>NUCLEOTIDE SEQUENCE</scope>
</reference>
<dbReference type="AlphaFoldDB" id="A0A6J6ALI0"/>
<proteinExistence type="predicted"/>
<protein>
    <submittedName>
        <fullName evidence="2">Unannotated protein</fullName>
    </submittedName>
</protein>
<name>A0A6J6ALI0_9ZZZZ</name>
<organism evidence="2">
    <name type="scientific">freshwater metagenome</name>
    <dbReference type="NCBI Taxonomy" id="449393"/>
    <lineage>
        <taxon>unclassified sequences</taxon>
        <taxon>metagenomes</taxon>
        <taxon>ecological metagenomes</taxon>
    </lineage>
</organism>
<dbReference type="EMBL" id="CAFAAM010000035">
    <property type="protein sequence ID" value="CAB4797328.1"/>
    <property type="molecule type" value="Genomic_DNA"/>
</dbReference>
<feature type="compositionally biased region" description="Low complexity" evidence="1">
    <location>
        <begin position="99"/>
        <end position="119"/>
    </location>
</feature>
<feature type="region of interest" description="Disordered" evidence="1">
    <location>
        <begin position="28"/>
        <end position="127"/>
    </location>
</feature>
<dbReference type="EMBL" id="CAEUNJ010000021">
    <property type="protein sequence ID" value="CAB4371171.1"/>
    <property type="molecule type" value="Genomic_DNA"/>
</dbReference>
<evidence type="ECO:0000256" key="1">
    <source>
        <dbReference type="SAM" id="MobiDB-lite"/>
    </source>
</evidence>
<sequence length="230" mass="22868">MKNSRNVALGAIAVLLVGTLALAGFLATRSSTSSTESNASENVRSASSRTSQRTTGVNAADLNTSTAASGLARAADGSSSSDFGSSNPPSGDWTSAPAPSSETPETGSSSTGGTSSPSSDRGVWGPAVPIVPDGGVAGFAAGPTLSSPIWTCGSKVIVSITAEDPNGVVSVWGSYYIDGSKHSFTAATPGSNVWSATILNWSFRPVTGLVVYAKDGLGNNSSLSVATLCA</sequence>
<evidence type="ECO:0000313" key="3">
    <source>
        <dbReference type="EMBL" id="CAB4797328.1"/>
    </source>
</evidence>
<accession>A0A6J6ALI0</accession>
<feature type="compositionally biased region" description="Low complexity" evidence="1">
    <location>
        <begin position="28"/>
        <end position="55"/>
    </location>
</feature>
<evidence type="ECO:0000313" key="2">
    <source>
        <dbReference type="EMBL" id="CAB4371171.1"/>
    </source>
</evidence>
<gene>
    <name evidence="3" type="ORF">UFOPK3010_00388</name>
    <name evidence="2" type="ORF">UFOPK4201_00660</name>
</gene>